<dbReference type="AlphaFoldDB" id="A0A084QPB7"/>
<evidence type="ECO:0000313" key="1">
    <source>
        <dbReference type="EMBL" id="KFA65802.1"/>
    </source>
</evidence>
<dbReference type="Proteomes" id="UP000028524">
    <property type="component" value="Unassembled WGS sequence"/>
</dbReference>
<gene>
    <name evidence="1" type="ORF">S40285_10395</name>
</gene>
<keyword evidence="2" id="KW-1185">Reference proteome</keyword>
<evidence type="ECO:0000313" key="2">
    <source>
        <dbReference type="Proteomes" id="UP000028524"/>
    </source>
</evidence>
<proteinExistence type="predicted"/>
<dbReference type="EMBL" id="KL660554">
    <property type="protein sequence ID" value="KFA65802.1"/>
    <property type="molecule type" value="Genomic_DNA"/>
</dbReference>
<reference evidence="1 2" key="1">
    <citation type="journal article" date="2014" name="BMC Genomics">
        <title>Comparative genome sequencing reveals chemotype-specific gene clusters in the toxigenic black mold Stachybotrys.</title>
        <authorList>
            <person name="Semeiks J."/>
            <person name="Borek D."/>
            <person name="Otwinowski Z."/>
            <person name="Grishin N.V."/>
        </authorList>
    </citation>
    <scope>NUCLEOTIDE SEQUENCE [LARGE SCALE GENOMIC DNA]</scope>
    <source>
        <strain evidence="1 2">IBT 40285</strain>
    </source>
</reference>
<name>A0A084QPB7_STAC4</name>
<sequence>MNEQTIRNQAIFLTTYPKKFLTPISASSMTEVYEIDFELEELDGHEIIEFGLKGGNAALVEGKEVANDKNSLASPWARHPDMLAKRKFQIKLDRPELFIKGEEYADPCLELPGVLSIPCDWGSSASEPEKIVEL</sequence>
<protein>
    <submittedName>
        <fullName evidence="1">Uncharacterized protein</fullName>
    </submittedName>
</protein>
<dbReference type="HOGENOM" id="CLU_1897569_0_0_1"/>
<dbReference type="InParanoid" id="A0A084QPB7"/>
<organism evidence="1 2">
    <name type="scientific">Stachybotrys chlorohalonatus (strain IBT 40285)</name>
    <dbReference type="NCBI Taxonomy" id="1283841"/>
    <lineage>
        <taxon>Eukaryota</taxon>
        <taxon>Fungi</taxon>
        <taxon>Dikarya</taxon>
        <taxon>Ascomycota</taxon>
        <taxon>Pezizomycotina</taxon>
        <taxon>Sordariomycetes</taxon>
        <taxon>Hypocreomycetidae</taxon>
        <taxon>Hypocreales</taxon>
        <taxon>Stachybotryaceae</taxon>
        <taxon>Stachybotrys</taxon>
    </lineage>
</organism>
<accession>A0A084QPB7</accession>